<dbReference type="Gene3D" id="2.30.30.40">
    <property type="entry name" value="SH3 Domains"/>
    <property type="match status" value="1"/>
</dbReference>
<feature type="coiled-coil region" evidence="12">
    <location>
        <begin position="2926"/>
        <end position="2953"/>
    </location>
</feature>
<dbReference type="FunFam" id="1.10.418.10:FF:000001">
    <property type="entry name" value="Actinin alpha 1"/>
    <property type="match status" value="1"/>
</dbReference>
<feature type="region of interest" description="Disordered" evidence="13">
    <location>
        <begin position="4502"/>
        <end position="4564"/>
    </location>
</feature>
<evidence type="ECO:0000256" key="11">
    <source>
        <dbReference type="PROSITE-ProRule" id="PRU00192"/>
    </source>
</evidence>
<dbReference type="Gene3D" id="1.10.418.10">
    <property type="entry name" value="Calponin-like domain"/>
    <property type="match status" value="2"/>
</dbReference>
<dbReference type="InterPro" id="IPR036872">
    <property type="entry name" value="CH_dom_sf"/>
</dbReference>
<evidence type="ECO:0000256" key="2">
    <source>
        <dbReference type="ARBA" id="ARBA00006826"/>
    </source>
</evidence>
<feature type="coiled-coil region" evidence="12">
    <location>
        <begin position="2739"/>
        <end position="2773"/>
    </location>
</feature>
<feature type="region of interest" description="Disordered" evidence="13">
    <location>
        <begin position="4181"/>
        <end position="4200"/>
    </location>
</feature>
<dbReference type="FunFam" id="1.10.418.10:FF:000089">
    <property type="entry name" value="Spectrin beta chain"/>
    <property type="match status" value="1"/>
</dbReference>
<evidence type="ECO:0000259" key="15">
    <source>
        <dbReference type="PROSITE" id="PS50003"/>
    </source>
</evidence>
<dbReference type="SUPFAM" id="SSF46966">
    <property type="entry name" value="Spectrin repeat"/>
    <property type="match status" value="18"/>
</dbReference>
<dbReference type="SMART" id="SM00033">
    <property type="entry name" value="CH"/>
    <property type="match status" value="2"/>
</dbReference>
<dbReference type="GO" id="GO:0005085">
    <property type="term" value="F:guanyl-nucleotide exchange factor activity"/>
    <property type="evidence" value="ECO:0007669"/>
    <property type="project" value="UniProtKB-KW"/>
</dbReference>
<dbReference type="OrthoDB" id="5983572at2759"/>
<keyword evidence="5" id="KW-0963">Cytoplasm</keyword>
<feature type="compositionally biased region" description="Polar residues" evidence="13">
    <location>
        <begin position="4363"/>
        <end position="4381"/>
    </location>
</feature>
<dbReference type="EMBL" id="LK028579">
    <property type="protein sequence ID" value="CDS19547.1"/>
    <property type="molecule type" value="Genomic_DNA"/>
</dbReference>
<dbReference type="GO" id="GO:0005874">
    <property type="term" value="C:microtubule"/>
    <property type="evidence" value="ECO:0007669"/>
    <property type="project" value="UniProtKB-KW"/>
</dbReference>
<feature type="domain" description="Calponin-homology (CH)" evidence="16">
    <location>
        <begin position="153"/>
        <end position="258"/>
    </location>
</feature>
<dbReference type="InterPro" id="IPR001452">
    <property type="entry name" value="SH3_domain"/>
</dbReference>
<dbReference type="InterPro" id="IPR018159">
    <property type="entry name" value="Spectrin/alpha-actinin"/>
</dbReference>
<evidence type="ECO:0000313" key="19">
    <source>
        <dbReference type="WBParaSite" id="EgrG_000486600"/>
    </source>
</evidence>
<name>A0A068WHH2_ECHGR</name>
<dbReference type="InterPro" id="IPR001589">
    <property type="entry name" value="Actinin_actin-bd_CS"/>
</dbReference>
<keyword evidence="6" id="KW-0597">Phosphoprotein</keyword>
<evidence type="ECO:0000256" key="13">
    <source>
        <dbReference type="SAM" id="MobiDB-lite"/>
    </source>
</evidence>
<dbReference type="InterPro" id="IPR011993">
    <property type="entry name" value="PH-like_dom_sf"/>
</dbReference>
<feature type="coiled-coil region" evidence="12">
    <location>
        <begin position="1636"/>
        <end position="1698"/>
    </location>
</feature>
<feature type="region of interest" description="Disordered" evidence="13">
    <location>
        <begin position="4075"/>
        <end position="4103"/>
    </location>
</feature>
<dbReference type="PROSITE" id="PS00020">
    <property type="entry name" value="ACTININ_2"/>
    <property type="match status" value="1"/>
</dbReference>
<dbReference type="InterPro" id="IPR001715">
    <property type="entry name" value="CH_dom"/>
</dbReference>
<dbReference type="Pfam" id="PF00307">
    <property type="entry name" value="CH"/>
    <property type="match status" value="2"/>
</dbReference>
<dbReference type="GO" id="GO:0051693">
    <property type="term" value="P:actin filament capping"/>
    <property type="evidence" value="ECO:0007669"/>
    <property type="project" value="UniProtKB-KW"/>
</dbReference>
<feature type="compositionally biased region" description="Polar residues" evidence="13">
    <location>
        <begin position="4338"/>
        <end position="4355"/>
    </location>
</feature>
<evidence type="ECO:0000256" key="9">
    <source>
        <dbReference type="ARBA" id="ARBA00022737"/>
    </source>
</evidence>
<evidence type="ECO:0000259" key="14">
    <source>
        <dbReference type="PROSITE" id="PS50002"/>
    </source>
</evidence>
<feature type="coiled-coil region" evidence="12">
    <location>
        <begin position="3800"/>
        <end position="3834"/>
    </location>
</feature>
<evidence type="ECO:0000313" key="18">
    <source>
        <dbReference type="Proteomes" id="UP000492820"/>
    </source>
</evidence>
<evidence type="ECO:0000256" key="5">
    <source>
        <dbReference type="ARBA" id="ARBA00022490"/>
    </source>
</evidence>
<dbReference type="WBParaSite" id="EgrG_000486600">
    <property type="protein sequence ID" value="EgrG_000486600"/>
    <property type="gene ID" value="EgrG_000486600"/>
</dbReference>
<feature type="compositionally biased region" description="Basic and acidic residues" evidence="13">
    <location>
        <begin position="1715"/>
        <end position="1724"/>
    </location>
</feature>
<dbReference type="Gene3D" id="1.20.58.60">
    <property type="match status" value="17"/>
</dbReference>
<dbReference type="PROSITE" id="PS50021">
    <property type="entry name" value="CH"/>
    <property type="match status" value="2"/>
</dbReference>
<keyword evidence="9" id="KW-0677">Repeat</keyword>
<dbReference type="InterPro" id="IPR001849">
    <property type="entry name" value="PH_domain"/>
</dbReference>
<dbReference type="Pfam" id="PF00435">
    <property type="entry name" value="Spectrin"/>
    <property type="match status" value="5"/>
</dbReference>
<feature type="region of interest" description="Disordered" evidence="13">
    <location>
        <begin position="4216"/>
        <end position="4381"/>
    </location>
</feature>
<reference evidence="17 18" key="1">
    <citation type="journal article" date="2013" name="Nature">
        <title>The genomes of four tapeworm species reveal adaptations to parasitism.</title>
        <authorList>
            <person name="Tsai I.J."/>
            <person name="Zarowiecki M."/>
            <person name="Holroyd N."/>
            <person name="Garciarrubio A."/>
            <person name="Sanchez-Flores A."/>
            <person name="Brooks K.L."/>
            <person name="Tracey A."/>
            <person name="Bobes R.J."/>
            <person name="Fragoso G."/>
            <person name="Sciutto E."/>
            <person name="Aslett M."/>
            <person name="Beasley H."/>
            <person name="Bennett H.M."/>
            <person name="Cai J."/>
            <person name="Camicia F."/>
            <person name="Clark R."/>
            <person name="Cucher M."/>
            <person name="De Silva N."/>
            <person name="Day T.A."/>
            <person name="Deplazes P."/>
            <person name="Estrada K."/>
            <person name="Fernandez C."/>
            <person name="Holland P.W."/>
            <person name="Hou J."/>
            <person name="Hu S."/>
            <person name="Huckvale T."/>
            <person name="Hung S.S."/>
            <person name="Kamenetzky L."/>
            <person name="Keane J.A."/>
            <person name="Kiss F."/>
            <person name="Koziol U."/>
            <person name="Lambert O."/>
            <person name="Liu K."/>
            <person name="Luo X."/>
            <person name="Luo Y."/>
            <person name="Macchiaroli N."/>
            <person name="Nichol S."/>
            <person name="Paps J."/>
            <person name="Parkinson J."/>
            <person name="Pouchkina-Stantcheva N."/>
            <person name="Riddiford N."/>
            <person name="Rosenzvit M."/>
            <person name="Salinas G."/>
            <person name="Wasmuth J.D."/>
            <person name="Zamanian M."/>
            <person name="Zheng Y."/>
            <person name="Cai X."/>
            <person name="Soberon X."/>
            <person name="Olson P.D."/>
            <person name="Laclette J.P."/>
            <person name="Brehm K."/>
            <person name="Berriman M."/>
            <person name="Garciarrubio A."/>
            <person name="Bobes R.J."/>
            <person name="Fragoso G."/>
            <person name="Sanchez-Flores A."/>
            <person name="Estrada K."/>
            <person name="Cevallos M.A."/>
            <person name="Morett E."/>
            <person name="Gonzalez V."/>
            <person name="Portillo T."/>
            <person name="Ochoa-Leyva A."/>
            <person name="Jose M.V."/>
            <person name="Sciutto E."/>
            <person name="Landa A."/>
            <person name="Jimenez L."/>
            <person name="Valdes V."/>
            <person name="Carrero J.C."/>
            <person name="Larralde C."/>
            <person name="Morales-Montor J."/>
            <person name="Limon-Lason J."/>
            <person name="Soberon X."/>
            <person name="Laclette J.P."/>
        </authorList>
    </citation>
    <scope>NUCLEOTIDE SEQUENCE [LARGE SCALE GENOMIC DNA]</scope>
</reference>
<keyword evidence="10" id="KW-0009">Actin-binding</keyword>
<keyword evidence="4" id="KW-0117">Actin capping</keyword>
<evidence type="ECO:0000259" key="16">
    <source>
        <dbReference type="PROSITE" id="PS50021"/>
    </source>
</evidence>
<evidence type="ECO:0000256" key="4">
    <source>
        <dbReference type="ARBA" id="ARBA00022467"/>
    </source>
</evidence>
<dbReference type="SMART" id="SM00326">
    <property type="entry name" value="SH3"/>
    <property type="match status" value="1"/>
</dbReference>
<dbReference type="SUPFAM" id="SSF50044">
    <property type="entry name" value="SH3-domain"/>
    <property type="match status" value="1"/>
</dbReference>
<evidence type="ECO:0000256" key="3">
    <source>
        <dbReference type="ARBA" id="ARBA00022443"/>
    </source>
</evidence>
<feature type="domain" description="Calponin-homology (CH)" evidence="16">
    <location>
        <begin position="33"/>
        <end position="136"/>
    </location>
</feature>
<feature type="coiled-coil region" evidence="12">
    <location>
        <begin position="3980"/>
        <end position="4044"/>
    </location>
</feature>
<dbReference type="GO" id="GO:0016020">
    <property type="term" value="C:membrane"/>
    <property type="evidence" value="ECO:0007669"/>
    <property type="project" value="UniProtKB-ARBA"/>
</dbReference>
<evidence type="ECO:0000256" key="8">
    <source>
        <dbReference type="ARBA" id="ARBA00022701"/>
    </source>
</evidence>
<feature type="compositionally biased region" description="Low complexity" evidence="13">
    <location>
        <begin position="4270"/>
        <end position="4281"/>
    </location>
</feature>
<dbReference type="InterPro" id="IPR036028">
    <property type="entry name" value="SH3-like_dom_sf"/>
</dbReference>
<protein>
    <submittedName>
        <fullName evidence="17 19">Spectrin alpha actinin</fullName>
    </submittedName>
</protein>
<keyword evidence="8" id="KW-0493">Microtubule</keyword>
<dbReference type="CDD" id="cd00176">
    <property type="entry name" value="SPEC"/>
    <property type="match status" value="8"/>
</dbReference>
<dbReference type="Pfam" id="PF00169">
    <property type="entry name" value="PH"/>
    <property type="match status" value="1"/>
</dbReference>
<keyword evidence="12" id="KW-0175">Coiled coil</keyword>
<feature type="region of interest" description="Disordered" evidence="13">
    <location>
        <begin position="1715"/>
        <end position="1751"/>
    </location>
</feature>
<dbReference type="Gene3D" id="2.30.29.30">
    <property type="entry name" value="Pleckstrin-homology domain (PH domain)/Phosphotyrosine-binding domain (PTB)"/>
    <property type="match status" value="1"/>
</dbReference>
<evidence type="ECO:0000256" key="10">
    <source>
        <dbReference type="ARBA" id="ARBA00023203"/>
    </source>
</evidence>
<evidence type="ECO:0000256" key="6">
    <source>
        <dbReference type="ARBA" id="ARBA00022553"/>
    </source>
</evidence>
<feature type="compositionally biased region" description="Polar residues" evidence="13">
    <location>
        <begin position="4216"/>
        <end position="4229"/>
    </location>
</feature>
<feature type="domain" description="SH3" evidence="14">
    <location>
        <begin position="885"/>
        <end position="950"/>
    </location>
</feature>
<dbReference type="PROSITE" id="PS50002">
    <property type="entry name" value="SH3"/>
    <property type="match status" value="1"/>
</dbReference>
<keyword evidence="7" id="KW-0344">Guanine-nucleotide releasing factor</keyword>
<reference evidence="17" key="2">
    <citation type="submission" date="2014-06" db="EMBL/GenBank/DDBJ databases">
        <authorList>
            <person name="Aslett M."/>
        </authorList>
    </citation>
    <scope>NUCLEOTIDE SEQUENCE</scope>
</reference>
<dbReference type="Proteomes" id="UP000492820">
    <property type="component" value="Unassembled WGS sequence"/>
</dbReference>
<feature type="domain" description="PH" evidence="15">
    <location>
        <begin position="4413"/>
        <end position="4494"/>
    </location>
</feature>
<feature type="compositionally biased region" description="Polar residues" evidence="13">
    <location>
        <begin position="4297"/>
        <end position="4310"/>
    </location>
</feature>
<comment type="subcellular location">
    <subcellularLocation>
        <location evidence="1">Cytoplasm</location>
    </subcellularLocation>
</comment>
<sequence length="4564" mass="514626">MATSAYLDSIGHGIESVQYEQNTINRLHAGAARVQKKAFTTWINFYLKPCNMEVTNLYTDLSDGKRLMKLLEVISNAKLGRPNMGVLRVQKIENVGRALEFIKTKVHLENIGAEDIVDGNPTLILGLIWTIILRFQIEEAMLQIEPQLNGSQRSAKEALLLWCQNKTRGYANVDVKDFTTSWRDGLAFGALLHSHDPEAIDMSKMRLDKPMENLTIAFKTAEQCFEVPQMLDPQDVNVPKPDERSVMTYVASMYQMLNKHRNKNKNANRVGKTINQAIDLRSKINWYEVGIRSLLQWIRDKTAFFRKSVQSLPVNLDEVKMALFNFTQYRRAEKSQKYEEWIELQEVLFSISLLTKELRARPYTQTDPQLKIAAIGKAWEELENAESDFEEAIRKAYLRLEKYERMVRQFEHKAAIREGWLTDMEDQAEWLQKLPGTQAGAAKKAEALKLKIESNEKRFKNLDDLALKIIKYGEYPQGSSVQQRNAALQSRWSALSGAKMRALLARIAFPQTRADLMEQLKIVTSKIQELEKQLTQPTKGETEARKSDDKTLPLEVIQAALDRHRIAEAEFLPLERKIYQIRNTAEAMWTNAAPMPNADVEKASDFQECQAAVQLWNRVADESRKRKAKLEGINSTYGLFVSLANELNWVTGKKDFLASTVGVTKDPRNARDLQLAQRLCKKHQAMESEVAAHEPSWDDLKRLAESFLNVRTGGSNVAEDPLADTRQSARSQIAAITSAWSQFREEMKIRENALNECLESAQFYADADEASRWIREKIYLVEAAGILSHPVESEQELNEAIKMCGVDSSSTMAQKRRLTNLETEMQAFQSNDMQRLKYFSTILRNPMDARPLRTELLVPNDADGSSGIDSDVETSVSGSYAFPKNIEGRAQATGRYTAKDPAGRDIDLEEGEMVLVVACTNADWWHVRKNVRGQQKEGFVPANRLRLLQAPVAGRQGSKADALKAVKREVSRGLTIRKAPSARSSNELHFDRENIQKCEQKVNAELSQLQKCVKARDNCLEDTLAWHDFTMKSNNFETWMKQKIDQLQRDSRNMKSHGPSSTHTETTIEEISKGTSLLAEINELADILTGVVKPSERLLYKRGSGELFYKKPVERRMKDIRIQWDTLNKRKTSLEASLTSSSGLGQFEKLAETMEILLGDRTAQLETMPNTASNAETNTELLRRVKEIKVEKPLLGEKMSRLRSMSNSVAQTYPDDAPAVKSRLQAIERLWYRLQDLLKRREEAYSLAAADFSLREKMKNLEGKLNYAEEQIDTLEPTGEIVSSHSLFQSLLPPATLHQRLQKADELDDDLNLYDAAAAELCDEARRLPGSSTSKDKLGSATDALALKNEELKRKLGAKKDNLSSAVKAQNFASALGSIEGNIKELDTRLQMTEPLTSLTDVDREKRRIDGLKIELLKNITAVTVNEERIKAAKLPKDLTNPLLSKSKSIRNAAGIVLKRAEARGNELEKVMAHVNFHNDANDVEEWLEEKKASVQSVPTLATGSSPMENLRQTRARIKKLGDIESELAANQKALDELQNRSHRLSSCVDAKNFPNPQKRVQDLNDRLLDLHKSIGTKVRDLTNAESAAQFNSDADQIIKASVVAPQLAAVPGDLAEKVIRPSQLPRNYAEAVNALNETERNRQKVMGDLAKLDDLEKKAKKAGAWTPELAAQIKQKKETLQKQLDDLDNKEKRNRDLVVWYKTVDEMNMLKDWADDQGGQERGHMRRNASFRTPQEHATQRKSHERLRDEMKRKYPRVQQLLDVKRRPIPACLADDELAKEVRLNLQRSWANLQSVVDARSQQLDDAMSTMNLLSEMADLTKALNAKAADVDRLVNGKSNQNDDLATKKILEVEKYTKETEPKVTNLGNRVSRVLSASSIEPNLAKPLKNGIVELEGSLGDLKDKVNSAKRSLSFQRRINAFDEKVDDQQQGITNALAFISATEIGDDPEQIEKIRNRWQTFITNLPKLVNGVDSCLIEGRRLSDDLDTLINPKMRQAAQTATVPSPTAFGLTINQMATQPQSTYPFCNEQSVRAGADQVRSQVECLARDKGLLQEQVRLVQSRIDRTGDISHFSQAWADLMELIRNRSAHLTALSAVTPKSTSTLAAQVKKHEALETEFVSIQQQVDDVISKGQELLSILRESKPHGGRQNSKTETLISDRSQRLLDALKDLEAKMVDRRKQLNHWSRYLQFSEKVRDVLFWCNEAEQEIVTIEPIAKTAAEAFAMMDQKFSTGQANNNSRVPESIDCSQAELLQANCFRMSDELQQRWKPISIQLVAEAESMIDANHFAASDLKNKVDQMVIAQRSIEDGLKNYNRWILQLLDLLLLKREISKFSSQTVIQRARIDAIMEECSSVQTAPKYASCNKLHSSLDVKSMIQRTENIVKVMKANDDKVASLVSSANLMIQKKHYASTQIHEVINRMQIARVSVGQICADHLESLNRRLEQVVWEEDASDTEAWLTERESELNIMMTPKALHRSQSISKRSSFIEEVAAVRTQLEMLQRQDKFQTSILGNKDHIDEILTRGAKLVEVEGKIPAREGSTNGQDINSRCTNISRRWKKLRDSLASSSSALEASRDLSRYQNEADALEGWLREKDILLAKGDFGSDYDHCVSLKDKISEPAAGKIVNDATIRDFRSLSDRILQSLRKSPMGTHNSIVVLNKQTSDYVDGRTADICDRWSRVQESLSRYAKLLELAATIHEVISKVDGLLIQISNRKSKASVRDDLGKMLTVSELEALLRELQTNERDVAAIEAQTKKVEEEAKNAVESFASNVPKTQTSALIQQINSKMSYLEAVTRETKVLQKERRELLESKLAAQRILEGCRQLVDWSNGVEKELKPHIVGTAMVGLVGKLAMLKVGKSATTDGESGEKRRAFIVRMRRRLTDCQSELPLRQQQLTRLQSQAQQLKSETMERKAVPGEIKQADEALKRAADILARLEIQVDIEEKRQAFATTGKQEDRWIESVQSQAQQAVKSAFRGLATDSDNSDDETDQPMIVASTNGIQQYAAPPSEISPQACLAMLDSLASSLEDRNTMKKQFDELQQCHTTSKEAKEIYTPDKVKEDKQLLDKTQARALMISQMIAKMREQVETRTECDNWFVSANESLKWMKENQSLAAITYDWRVVLKRFGENVPGSENDQTCGPKGSNGMARKMAAHRRFNVDIDIGLEMVDRLCEQGEQLVRLNPKKATKVSQMVGQLQAAATQLRSTCAERALRLNEANELVKWGQLMDEALEAAKHAEAQLMSDDYHRGENGLKRLLDKHEVIARDIQETQRARAKSLLKTATEAEKKGHFAGARMVNEAKELTNTVEVTLPQLAQARLDAIQLMITWRRLEKDLRVENDWLKEQLNSPLLDIQSSALQNLDQNTATRQLKSLSELASCLAAQSPKIDEIVEKVNKLTNDDSRKTKSLLSDLGTLQEASHLANQLMNQKSELESRVGAVGTCLITEHMYLQHVHDIQEAQEWIKAHLYPVSKLAPMTDSSGTKAALQNVSRLRDDVSAFRRSTIGQLSARLQQRSFTDDANVNNFVPPEERTQAIVSDDLRKLVEKHQGSTKNPNQKDMQANLNREMANLLTNFDVLSAYLELIEVRLKLRIKINAYNTQGDEFNQFLSSFDADIESRDYGVDLDECETLLAKFTERMESTSNSGTSHLTNLTNRAKQLTETADDLMGKVDTEEQRVKKSRMQESDGWTSVPQELLNLRSDVQLDMKTVQERQVELTQRWASVRTCMKRRRENLQSAMRIHVYMSDVDDLLEWIVDKSPEARDNKKSAALLGRISSLKATRPEINPQTSTGLERALNEQEKLRREVNAMKKQVEKQEQECDRLKQDCPDRAPEVEKQWKRLETAWNSLQIAVGGERQRLSEAQKVTQWQSRCDLLCGWADKQRLAMLAVQEIPIDLSEAHSLLDTHRQIRLQITKRTPEREEIIRAGQDLSNSIPSSKIVIQKSTEKLETAWSQMQSLWGSRNSLYEKNLDLRKLYEEMAELDAWLDEQEQRLERTTNIITGDTSAINVDQAIANHADIEKAVEDAKQRFDAIKRQTQVETLKFEFLKFMTKRNEGSRVGDQPFSNARIAEIQRRETSKLNRNRSSSKHPTSTVNPAEQVNQEHLQAIFGSLAPIEANVEQSVQHAAPPMPVIPPASSQNDSFGMTNAHFVRRGSDSSDIDSLPVSRVVDIKPTMPPREHRSPLLRSPSQKSNSKLINLFRQSTNESIASSASAVTPTITSPEPRVGTPQRWGSKIFSKRRGNETLDSPAPSTTETPKMERVVSISSSLSPVPTRVISKPPPLVLDAKSSVQADYNSRSAASTRERATDLPPKAPNSTAFRESDIWSPGDLSSTPVNEMKLNLTSDHSGAASANRPPSVSLRQGENSPKASLTGSLARKIVAAPKSYRGITKKWLPHEQTAGYNWAVLEGSRLSFYENEGAPTIGTAPLAVFNVQGAVVSHCLPKTSKTHAHVMQMKLEDGTEILLAANTLDNYNRWYDCLRSASSLGYSNNNVSRNSSDLSQPPPSSRDSGSHKTWTLPRGGSLRRKESGESGNHGGTWSRLTRWKHRNSSVDKN</sequence>
<dbReference type="PROSITE" id="PS50003">
    <property type="entry name" value="PH_DOMAIN"/>
    <property type="match status" value="1"/>
</dbReference>
<evidence type="ECO:0000256" key="7">
    <source>
        <dbReference type="ARBA" id="ARBA00022658"/>
    </source>
</evidence>
<dbReference type="PANTHER" id="PTHR11915">
    <property type="entry name" value="SPECTRIN/FILAMIN RELATED CYTOSKELETAL PROTEIN"/>
    <property type="match status" value="1"/>
</dbReference>
<dbReference type="SUPFAM" id="SSF50729">
    <property type="entry name" value="PH domain-like"/>
    <property type="match status" value="1"/>
</dbReference>
<dbReference type="SMART" id="SM00150">
    <property type="entry name" value="SPEC"/>
    <property type="match status" value="19"/>
</dbReference>
<dbReference type="GO" id="GO:0005737">
    <property type="term" value="C:cytoplasm"/>
    <property type="evidence" value="ECO:0007669"/>
    <property type="project" value="UniProtKB-SubCell"/>
</dbReference>
<evidence type="ECO:0000256" key="1">
    <source>
        <dbReference type="ARBA" id="ARBA00004496"/>
    </source>
</evidence>
<organism evidence="17">
    <name type="scientific">Echinococcus granulosus</name>
    <name type="common">Hydatid tapeworm</name>
    <dbReference type="NCBI Taxonomy" id="6210"/>
    <lineage>
        <taxon>Eukaryota</taxon>
        <taxon>Metazoa</taxon>
        <taxon>Spiralia</taxon>
        <taxon>Lophotrochozoa</taxon>
        <taxon>Platyhelminthes</taxon>
        <taxon>Cestoda</taxon>
        <taxon>Eucestoda</taxon>
        <taxon>Cyclophyllidea</taxon>
        <taxon>Taeniidae</taxon>
        <taxon>Echinococcus</taxon>
        <taxon>Echinococcus granulosus group</taxon>
    </lineage>
</organism>
<dbReference type="GO" id="GO:0003779">
    <property type="term" value="F:actin binding"/>
    <property type="evidence" value="ECO:0007669"/>
    <property type="project" value="UniProtKB-KW"/>
</dbReference>
<dbReference type="SUPFAM" id="SSF47576">
    <property type="entry name" value="Calponin-homology domain, CH-domain"/>
    <property type="match status" value="1"/>
</dbReference>
<accession>A0A068WHH2</accession>
<proteinExistence type="inferred from homology"/>
<feature type="coiled-coil region" evidence="12">
    <location>
        <begin position="3657"/>
        <end position="3684"/>
    </location>
</feature>
<gene>
    <name evidence="17" type="ORF">EgrG_000486600</name>
</gene>
<dbReference type="SMART" id="SM00233">
    <property type="entry name" value="PH"/>
    <property type="match status" value="1"/>
</dbReference>
<comment type="similarity">
    <text evidence="2">Belongs to the spectrin family.</text>
</comment>
<dbReference type="InterPro" id="IPR002017">
    <property type="entry name" value="Spectrin_repeat"/>
</dbReference>
<reference evidence="19" key="3">
    <citation type="submission" date="2020-10" db="UniProtKB">
        <authorList>
            <consortium name="WormBaseParasite"/>
        </authorList>
    </citation>
    <scope>IDENTIFICATION</scope>
</reference>
<evidence type="ECO:0000313" key="17">
    <source>
        <dbReference type="EMBL" id="CDS19547.1"/>
    </source>
</evidence>
<feature type="compositionally biased region" description="Polar residues" evidence="13">
    <location>
        <begin position="4502"/>
        <end position="4524"/>
    </location>
</feature>
<keyword evidence="3 11" id="KW-0728">SH3 domain</keyword>
<evidence type="ECO:0000256" key="12">
    <source>
        <dbReference type="SAM" id="Coils"/>
    </source>
</evidence>